<evidence type="ECO:0000259" key="1">
    <source>
        <dbReference type="Pfam" id="PF19905"/>
    </source>
</evidence>
<dbReference type="Pfam" id="PF19905">
    <property type="entry name" value="DUF6378"/>
    <property type="match status" value="1"/>
</dbReference>
<organism evidence="2">
    <name type="scientific">Vecturithrix granuli</name>
    <dbReference type="NCBI Taxonomy" id="1499967"/>
    <lineage>
        <taxon>Bacteria</taxon>
        <taxon>Candidatus Moduliflexota</taxon>
        <taxon>Candidatus Vecturitrichia</taxon>
        <taxon>Candidatus Vecturitrichales</taxon>
        <taxon>Candidatus Vecturitrichaceae</taxon>
        <taxon>Candidatus Vecturithrix</taxon>
    </lineage>
</organism>
<proteinExistence type="predicted"/>
<name>A0A081CB14_VECG1</name>
<feature type="domain" description="DUF6378" evidence="1">
    <location>
        <begin position="15"/>
        <end position="118"/>
    </location>
</feature>
<protein>
    <submittedName>
        <fullName evidence="2">Gp59 protein</fullName>
    </submittedName>
</protein>
<keyword evidence="3" id="KW-1185">Reference proteome</keyword>
<sequence length="124" mass="14194">MTDVSNTEIKPSKTVLMEAENIINGERRQQYGAVLESFQQVADFWSTYIERHVRKFIANYNERRDYTAAIVPPVPLVSLSGEDVANMMILMKTSRAQNGFHRDSYVDIAGYSGCVEKMQDERSH</sequence>
<accession>A0A081CB14</accession>
<gene>
    <name evidence="2" type="ORF">U27_02598</name>
</gene>
<reference evidence="2" key="1">
    <citation type="journal article" date="2015" name="PeerJ">
        <title>First genomic representation of candidate bacterial phylum KSB3 points to enhanced environmental sensing as a trigger of wastewater bulking.</title>
        <authorList>
            <person name="Sekiguchi Y."/>
            <person name="Ohashi A."/>
            <person name="Parks D.H."/>
            <person name="Yamauchi T."/>
            <person name="Tyson G.W."/>
            <person name="Hugenholtz P."/>
        </authorList>
    </citation>
    <scope>NUCLEOTIDE SEQUENCE [LARGE SCALE GENOMIC DNA]</scope>
</reference>
<dbReference type="STRING" id="1499967.U27_02598"/>
<dbReference type="InterPro" id="IPR045958">
    <property type="entry name" value="DUF6378"/>
</dbReference>
<evidence type="ECO:0000313" key="3">
    <source>
        <dbReference type="Proteomes" id="UP000030661"/>
    </source>
</evidence>
<dbReference type="Proteomes" id="UP000030661">
    <property type="component" value="Unassembled WGS sequence"/>
</dbReference>
<dbReference type="AlphaFoldDB" id="A0A081CB14"/>
<dbReference type="EMBL" id="DF820483">
    <property type="protein sequence ID" value="GAK61769.1"/>
    <property type="molecule type" value="Genomic_DNA"/>
</dbReference>
<evidence type="ECO:0000313" key="2">
    <source>
        <dbReference type="EMBL" id="GAK61769.1"/>
    </source>
</evidence>
<dbReference type="HOGENOM" id="CLU_163174_0_0_0"/>